<dbReference type="GO" id="GO:0015087">
    <property type="term" value="F:cobalt ion transmembrane transporter activity"/>
    <property type="evidence" value="ECO:0007669"/>
    <property type="project" value="TreeGrafter"/>
</dbReference>
<evidence type="ECO:0000313" key="3">
    <source>
        <dbReference type="EMBL" id="KAG9235638.1"/>
    </source>
</evidence>
<accession>A0A9P7YMA3</accession>
<dbReference type="PANTHER" id="PTHR46494:SF1">
    <property type="entry name" value="CORA FAMILY METAL ION TRANSPORTER (EUROFUNG)"/>
    <property type="match status" value="1"/>
</dbReference>
<feature type="transmembrane region" description="Helical" evidence="2">
    <location>
        <begin position="481"/>
        <end position="506"/>
    </location>
</feature>
<feature type="transmembrane region" description="Helical" evidence="2">
    <location>
        <begin position="447"/>
        <end position="469"/>
    </location>
</feature>
<dbReference type="GO" id="GO:0005886">
    <property type="term" value="C:plasma membrane"/>
    <property type="evidence" value="ECO:0007669"/>
    <property type="project" value="UniProtKB-SubCell"/>
</dbReference>
<dbReference type="GO" id="GO:0015095">
    <property type="term" value="F:magnesium ion transmembrane transporter activity"/>
    <property type="evidence" value="ECO:0007669"/>
    <property type="project" value="TreeGrafter"/>
</dbReference>
<comment type="subcellular location">
    <subcellularLocation>
        <location evidence="1">Cell membrane</location>
        <topology evidence="1">Multi-pass membrane protein</topology>
    </subcellularLocation>
</comment>
<evidence type="ECO:0008006" key="5">
    <source>
        <dbReference type="Google" id="ProtNLM"/>
    </source>
</evidence>
<dbReference type="Proteomes" id="UP000824998">
    <property type="component" value="Unassembled WGS sequence"/>
</dbReference>
<gene>
    <name evidence="3" type="ORF">BJ875DRAFT_458578</name>
</gene>
<keyword evidence="2" id="KW-0472">Membrane</keyword>
<reference evidence="3" key="1">
    <citation type="journal article" date="2021" name="IMA Fungus">
        <title>Genomic characterization of three marine fungi, including Emericellopsis atlantica sp. nov. with signatures of a generalist lifestyle and marine biomass degradation.</title>
        <authorList>
            <person name="Hagestad O.C."/>
            <person name="Hou L."/>
            <person name="Andersen J.H."/>
            <person name="Hansen E.H."/>
            <person name="Altermark B."/>
            <person name="Li C."/>
            <person name="Kuhnert E."/>
            <person name="Cox R.J."/>
            <person name="Crous P.W."/>
            <person name="Spatafora J.W."/>
            <person name="Lail K."/>
            <person name="Amirebrahimi M."/>
            <person name="Lipzen A."/>
            <person name="Pangilinan J."/>
            <person name="Andreopoulos W."/>
            <person name="Hayes R.D."/>
            <person name="Ng V."/>
            <person name="Grigoriev I.V."/>
            <person name="Jackson S.A."/>
            <person name="Sutton T.D.S."/>
            <person name="Dobson A.D.W."/>
            <person name="Rama T."/>
        </authorList>
    </citation>
    <scope>NUCLEOTIDE SEQUENCE</scope>
    <source>
        <strain evidence="3">TRa018bII</strain>
    </source>
</reference>
<dbReference type="GO" id="GO:0000287">
    <property type="term" value="F:magnesium ion binding"/>
    <property type="evidence" value="ECO:0007669"/>
    <property type="project" value="TreeGrafter"/>
</dbReference>
<dbReference type="PANTHER" id="PTHR46494">
    <property type="entry name" value="CORA FAMILY METAL ION TRANSPORTER (EUROFUNG)"/>
    <property type="match status" value="1"/>
</dbReference>
<keyword evidence="2" id="KW-1133">Transmembrane helix</keyword>
<evidence type="ECO:0000313" key="4">
    <source>
        <dbReference type="Proteomes" id="UP000824998"/>
    </source>
</evidence>
<dbReference type="EMBL" id="MU251426">
    <property type="protein sequence ID" value="KAG9235638.1"/>
    <property type="molecule type" value="Genomic_DNA"/>
</dbReference>
<proteinExistence type="predicted"/>
<comment type="caution">
    <text evidence="3">The sequence shown here is derived from an EMBL/GenBank/DDBJ whole genome shotgun (WGS) entry which is preliminary data.</text>
</comment>
<organism evidence="3 4">
    <name type="scientific">Amylocarpus encephaloides</name>
    <dbReference type="NCBI Taxonomy" id="45428"/>
    <lineage>
        <taxon>Eukaryota</taxon>
        <taxon>Fungi</taxon>
        <taxon>Dikarya</taxon>
        <taxon>Ascomycota</taxon>
        <taxon>Pezizomycotina</taxon>
        <taxon>Leotiomycetes</taxon>
        <taxon>Helotiales</taxon>
        <taxon>Helotiales incertae sedis</taxon>
        <taxon>Amylocarpus</taxon>
    </lineage>
</organism>
<evidence type="ECO:0000256" key="2">
    <source>
        <dbReference type="SAM" id="Phobius"/>
    </source>
</evidence>
<name>A0A9P7YMA3_9HELO</name>
<evidence type="ECO:0000256" key="1">
    <source>
        <dbReference type="ARBA" id="ARBA00004651"/>
    </source>
</evidence>
<dbReference type="AlphaFoldDB" id="A0A9P7YMA3"/>
<dbReference type="OrthoDB" id="5430812at2759"/>
<protein>
    <recommendedName>
        <fullName evidence="5">ADP-ribosylation factor</fullName>
    </recommendedName>
</protein>
<keyword evidence="4" id="KW-1185">Reference proteome</keyword>
<keyword evidence="2" id="KW-0812">Transmembrane</keyword>
<dbReference type="GO" id="GO:0050897">
    <property type="term" value="F:cobalt ion binding"/>
    <property type="evidence" value="ECO:0007669"/>
    <property type="project" value="TreeGrafter"/>
</dbReference>
<dbReference type="Gene3D" id="1.20.58.340">
    <property type="entry name" value="Magnesium transport protein CorA, transmembrane region"/>
    <property type="match status" value="1"/>
</dbReference>
<sequence length="535" mass="61442">MSPLASPLFQDYDDDKVFHDAQERARDEASRNFVIEFGKDEAQIAFDLGEQDFNSLLNTPRTPTLPIRWINIWGPHLQPEVADCLGKQYDFSKRLRAIIKTKPIPEGDRPPGRERKHRFDKFTDFIPHKERDLEKGRPSGDIARDAKIAAMMHGPSHYTIVNQMVNYHAMDFSNKFICVGANWMHERKTQQRSPAVMATNEIEDEGKQRRLYSWLVLCHDHTVISFHEDPGTDNSPDDLGLVRANLLSVFSQVSNQVGDSFNPISMQTVRDALSLVSQNDWGLEGSSNLFYYLFDDWRAAYQTVGGFSLKLSELRTYILQNATKKSVDTIELDVIPRLHVLGTRIREMEHVYEGYKNLIQRILEPPRKHYLQSASPTSANFISRRGPPLAPSAVSRFERLGDRLQLLILSEIKEFLAEKDALTNTYFNINAQKDSEATARLTRAAGLLAKLSVLFLPVSLMTSYFSIQIAELEGVYTTKDYWYSFAVIMGVSFLFLFFFARLLMWITETFEASWKKFEMSILNIKLRKKNPAKES</sequence>